<dbReference type="InterPro" id="IPR051806">
    <property type="entry name" value="HAD-like_SPP"/>
</dbReference>
<keyword evidence="2" id="KW-1185">Reference proteome</keyword>
<organism evidence="1 2">
    <name type="scientific">Mucilaginibacter mallensis</name>
    <dbReference type="NCBI Taxonomy" id="652787"/>
    <lineage>
        <taxon>Bacteria</taxon>
        <taxon>Pseudomonadati</taxon>
        <taxon>Bacteroidota</taxon>
        <taxon>Sphingobacteriia</taxon>
        <taxon>Sphingobacteriales</taxon>
        <taxon>Sphingobacteriaceae</taxon>
        <taxon>Mucilaginibacter</taxon>
    </lineage>
</organism>
<reference evidence="1 2" key="1">
    <citation type="submission" date="2016-10" db="EMBL/GenBank/DDBJ databases">
        <authorList>
            <person name="de Groot N.N."/>
        </authorList>
    </citation>
    <scope>NUCLEOTIDE SEQUENCE [LARGE SCALE GENOMIC DNA]</scope>
    <source>
        <strain evidence="1 2">MP1X4</strain>
    </source>
</reference>
<dbReference type="OrthoDB" id="9797743at2"/>
<dbReference type="InterPro" id="IPR036412">
    <property type="entry name" value="HAD-like_sf"/>
</dbReference>
<dbReference type="CDD" id="cd07505">
    <property type="entry name" value="HAD_BPGM-like"/>
    <property type="match status" value="1"/>
</dbReference>
<dbReference type="PANTHER" id="PTHR43481:SF4">
    <property type="entry name" value="GLYCEROL-1-PHOSPHATE PHOSPHOHYDROLASE 1-RELATED"/>
    <property type="match status" value="1"/>
</dbReference>
<dbReference type="InterPro" id="IPR023198">
    <property type="entry name" value="PGP-like_dom2"/>
</dbReference>
<dbReference type="AlphaFoldDB" id="A0A1H2AQK8"/>
<protein>
    <submittedName>
        <fullName evidence="1">Haloacid dehalogenase superfamily, subfamily IA, variant 3 with third motif having DD or ED/haloacid dehalogenase superfamily, subfamily IA, variant 1 with third motif having Dx(3-4)D or Dx(3-4)E</fullName>
    </submittedName>
</protein>
<dbReference type="Pfam" id="PF00702">
    <property type="entry name" value="Hydrolase"/>
    <property type="match status" value="1"/>
</dbReference>
<evidence type="ECO:0000313" key="1">
    <source>
        <dbReference type="EMBL" id="SDT48204.1"/>
    </source>
</evidence>
<dbReference type="NCBIfam" id="TIGR01549">
    <property type="entry name" value="HAD-SF-IA-v1"/>
    <property type="match status" value="1"/>
</dbReference>
<dbReference type="SFLD" id="SFLDS00003">
    <property type="entry name" value="Haloacid_Dehalogenase"/>
    <property type="match status" value="1"/>
</dbReference>
<dbReference type="EMBL" id="LT629740">
    <property type="protein sequence ID" value="SDT48204.1"/>
    <property type="molecule type" value="Genomic_DNA"/>
</dbReference>
<dbReference type="SUPFAM" id="SSF56784">
    <property type="entry name" value="HAD-like"/>
    <property type="match status" value="1"/>
</dbReference>
<dbReference type="Gene3D" id="3.40.50.1000">
    <property type="entry name" value="HAD superfamily/HAD-like"/>
    <property type="match status" value="1"/>
</dbReference>
<dbReference type="Proteomes" id="UP000199679">
    <property type="component" value="Chromosome I"/>
</dbReference>
<sequence>MTTTEQKYQSLTKLAAGDFQAFLYDCDGTLADNMGMHKKTYVRVAADDGVLIDATLVDELAGWPVVRVVEEINKRYNSSFDPHTFAEQRERIFFNEFIEQTQPIEYVVNHLKAHAGKVKIGIVSGGVRETVEKTLSVLGIADIPDTLVCAGETAHGKPYPDPFLAAAEKLGVAPEHCLVFEDGEAGTLAAEAAGMKWIRIDKV</sequence>
<accession>A0A1H2AQK8</accession>
<dbReference type="RefSeq" id="WP_091376188.1">
    <property type="nucleotide sequence ID" value="NZ_LT629740.1"/>
</dbReference>
<dbReference type="SFLD" id="SFLDG01129">
    <property type="entry name" value="C1.5:_HAD__Beta-PGM__Phosphata"/>
    <property type="match status" value="1"/>
</dbReference>
<dbReference type="InterPro" id="IPR023214">
    <property type="entry name" value="HAD_sf"/>
</dbReference>
<dbReference type="PANTHER" id="PTHR43481">
    <property type="entry name" value="FRUCTOSE-1-PHOSPHATE PHOSPHATASE"/>
    <property type="match status" value="1"/>
</dbReference>
<dbReference type="GO" id="GO:0050308">
    <property type="term" value="F:sugar-phosphatase activity"/>
    <property type="evidence" value="ECO:0007669"/>
    <property type="project" value="TreeGrafter"/>
</dbReference>
<dbReference type="STRING" id="652787.SAMN05216490_3658"/>
<gene>
    <name evidence="1" type="ORF">SAMN05216490_3658</name>
</gene>
<dbReference type="NCBIfam" id="TIGR01509">
    <property type="entry name" value="HAD-SF-IA-v3"/>
    <property type="match status" value="1"/>
</dbReference>
<dbReference type="Gene3D" id="1.10.150.240">
    <property type="entry name" value="Putative phosphatase, domain 2"/>
    <property type="match status" value="1"/>
</dbReference>
<proteinExistence type="predicted"/>
<name>A0A1H2AQK8_MUCMA</name>
<evidence type="ECO:0000313" key="2">
    <source>
        <dbReference type="Proteomes" id="UP000199679"/>
    </source>
</evidence>
<dbReference type="InterPro" id="IPR006439">
    <property type="entry name" value="HAD-SF_hydro_IA"/>
</dbReference>